<name>A0A4Z2INS5_9TELE</name>
<sequence>MKTKRRREYNERRDSRSVLDDGLAETLCGWIPLSLHIQQTDRQDMSCPGKQCLPGCILLKEKKKCTALSKDWVAIAQ</sequence>
<protein>
    <submittedName>
        <fullName evidence="1">Uncharacterized protein</fullName>
    </submittedName>
</protein>
<comment type="caution">
    <text evidence="1">The sequence shown here is derived from an EMBL/GenBank/DDBJ whole genome shotgun (WGS) entry which is preliminary data.</text>
</comment>
<evidence type="ECO:0000313" key="2">
    <source>
        <dbReference type="Proteomes" id="UP000314294"/>
    </source>
</evidence>
<proteinExistence type="predicted"/>
<dbReference type="EMBL" id="SRLO01000064">
    <property type="protein sequence ID" value="TNN79471.1"/>
    <property type="molecule type" value="Genomic_DNA"/>
</dbReference>
<accession>A0A4Z2INS5</accession>
<dbReference type="AlphaFoldDB" id="A0A4Z2INS5"/>
<organism evidence="1 2">
    <name type="scientific">Liparis tanakae</name>
    <name type="common">Tanaka's snailfish</name>
    <dbReference type="NCBI Taxonomy" id="230148"/>
    <lineage>
        <taxon>Eukaryota</taxon>
        <taxon>Metazoa</taxon>
        <taxon>Chordata</taxon>
        <taxon>Craniata</taxon>
        <taxon>Vertebrata</taxon>
        <taxon>Euteleostomi</taxon>
        <taxon>Actinopterygii</taxon>
        <taxon>Neopterygii</taxon>
        <taxon>Teleostei</taxon>
        <taxon>Neoteleostei</taxon>
        <taxon>Acanthomorphata</taxon>
        <taxon>Eupercaria</taxon>
        <taxon>Perciformes</taxon>
        <taxon>Cottioidei</taxon>
        <taxon>Cottales</taxon>
        <taxon>Liparidae</taxon>
        <taxon>Liparis</taxon>
    </lineage>
</organism>
<keyword evidence="2" id="KW-1185">Reference proteome</keyword>
<dbReference type="Proteomes" id="UP000314294">
    <property type="component" value="Unassembled WGS sequence"/>
</dbReference>
<reference evidence="1 2" key="1">
    <citation type="submission" date="2019-03" db="EMBL/GenBank/DDBJ databases">
        <title>First draft genome of Liparis tanakae, snailfish: a comprehensive survey of snailfish specific genes.</title>
        <authorList>
            <person name="Kim W."/>
            <person name="Song I."/>
            <person name="Jeong J.-H."/>
            <person name="Kim D."/>
            <person name="Kim S."/>
            <person name="Ryu S."/>
            <person name="Song J.Y."/>
            <person name="Lee S.K."/>
        </authorList>
    </citation>
    <scope>NUCLEOTIDE SEQUENCE [LARGE SCALE GENOMIC DNA]</scope>
    <source>
        <tissue evidence="1">Muscle</tissue>
    </source>
</reference>
<gene>
    <name evidence="1" type="ORF">EYF80_010285</name>
</gene>
<evidence type="ECO:0000313" key="1">
    <source>
        <dbReference type="EMBL" id="TNN79471.1"/>
    </source>
</evidence>